<reference evidence="1 2" key="1">
    <citation type="submission" date="2018-08" db="EMBL/GenBank/DDBJ databases">
        <title>A genome reference for cultivated species of the human gut microbiota.</title>
        <authorList>
            <person name="Zou Y."/>
            <person name="Xue W."/>
            <person name="Luo G."/>
        </authorList>
    </citation>
    <scope>NUCLEOTIDE SEQUENCE [LARGE SCALE GENOMIC DNA]</scope>
    <source>
        <strain evidence="1 2">OF01-2LB</strain>
    </source>
</reference>
<evidence type="ECO:0000313" key="2">
    <source>
        <dbReference type="Proteomes" id="UP000260025"/>
    </source>
</evidence>
<sequence>MLIPLLCIAGYVGYMSVQYDRIDDNVDIATEHNTTLSASRKDTFTIATYNIKPLAVLNRVLQEEYEKGNYVIVGGDFYHDIANSIHTFQSEQKTPDWV</sequence>
<gene>
    <name evidence="1" type="ORF">DXA38_09610</name>
</gene>
<comment type="caution">
    <text evidence="1">The sequence shown here is derived from an EMBL/GenBank/DDBJ whole genome shotgun (WGS) entry which is preliminary data.</text>
</comment>
<proteinExistence type="predicted"/>
<dbReference type="EMBL" id="QVEV01000012">
    <property type="protein sequence ID" value="RGC15626.1"/>
    <property type="molecule type" value="Genomic_DNA"/>
</dbReference>
<organism evidence="1 2">
    <name type="scientific">Clostridium innocuum</name>
    <dbReference type="NCBI Taxonomy" id="1522"/>
    <lineage>
        <taxon>Bacteria</taxon>
        <taxon>Bacillati</taxon>
        <taxon>Bacillota</taxon>
        <taxon>Clostridia</taxon>
        <taxon>Eubacteriales</taxon>
        <taxon>Clostridiaceae</taxon>
        <taxon>Clostridium</taxon>
    </lineage>
</organism>
<accession>A0A3E2VWH5</accession>
<dbReference type="AlphaFoldDB" id="A0A3E2VWH5"/>
<dbReference type="RefSeq" id="WP_117443009.1">
    <property type="nucleotide sequence ID" value="NZ_JAKNHC010000011.1"/>
</dbReference>
<dbReference type="Proteomes" id="UP000260025">
    <property type="component" value="Unassembled WGS sequence"/>
</dbReference>
<dbReference type="OrthoDB" id="7616949at2"/>
<name>A0A3E2VWH5_CLOIN</name>
<evidence type="ECO:0000313" key="1">
    <source>
        <dbReference type="EMBL" id="RGC15626.1"/>
    </source>
</evidence>
<protein>
    <submittedName>
        <fullName evidence="1">Uncharacterized protein</fullName>
    </submittedName>
</protein>